<proteinExistence type="predicted"/>
<reference evidence="2" key="2">
    <citation type="journal article" date="2018" name="Mol. Plant Microbe Interact.">
        <title>Genome sequence resources for the wheat stripe rust pathogen (Puccinia striiformis f. sp. tritici) and the barley stripe rust pathogen (Puccinia striiformis f. sp. hordei).</title>
        <authorList>
            <person name="Xia C."/>
            <person name="Wang M."/>
            <person name="Yin C."/>
            <person name="Cornejo O.E."/>
            <person name="Hulbert S.H."/>
            <person name="Chen X."/>
        </authorList>
    </citation>
    <scope>NUCLEOTIDE SEQUENCE [LARGE SCALE GENOMIC DNA]</scope>
    <source>
        <strain evidence="2">93-210</strain>
    </source>
</reference>
<sequence length="444" mass="49935">SLYLLAAGHFFSLLSRMLPKSRTGGQFGAQGSSMEFSSSLAQFSPTSLGCLERGGQFGASEPNSPKEEGEISEDETEIDSSEAFPLDFSDEMCNRQSERARKTLKQTSLLSKSYCISSKPFLLRMSKKQKKTTFSIESQTFARSQNIIVTSNSTKKILFLLRFTPHDTSNPTFNVLAEIIEDLYIMSTHRSNLTNKKKLSGRMSGIGFRGGYEKGKSAGTYAIRKNLKASRAELDKCLQSKLPNHNRFISNRFRDFSQAAFKANAEALKEFGIPSWSDKAWECYENEPTPLCSNVIVTSNDFSNQSHCDNDKNIFTYGIFSYIDRTTGTPILPPSSTRGHGLRFPEYDCNIEFGTTPGIIEVLWKSNDIAHHTIGPTEELKSTKTSTHFSCSFQISHCLVSRAVRLKKLSKAQKLKRTMNQEERSRQKTHKKTKKKSEISKKSK</sequence>
<name>A0ACC0EMS5_9BASI</name>
<reference evidence="2" key="1">
    <citation type="journal article" date="2018" name="BMC Genomics">
        <title>Genomic insights into host adaptation between the wheat stripe rust pathogen (Puccinia striiformis f. sp. tritici) and the barley stripe rust pathogen (Puccinia striiformis f. sp. hordei).</title>
        <authorList>
            <person name="Xia C."/>
            <person name="Wang M."/>
            <person name="Yin C."/>
            <person name="Cornejo O.E."/>
            <person name="Hulbert S.H."/>
            <person name="Chen X."/>
        </authorList>
    </citation>
    <scope>NUCLEOTIDE SEQUENCE [LARGE SCALE GENOMIC DNA]</scope>
    <source>
        <strain evidence="2">93-210</strain>
    </source>
</reference>
<accession>A0ACC0EMS5</accession>
<comment type="caution">
    <text evidence="1">The sequence shown here is derived from an EMBL/GenBank/DDBJ whole genome shotgun (WGS) entry which is preliminary data.</text>
</comment>
<dbReference type="EMBL" id="CM045868">
    <property type="protein sequence ID" value="KAI7956611.1"/>
    <property type="molecule type" value="Genomic_DNA"/>
</dbReference>
<feature type="non-terminal residue" evidence="1">
    <location>
        <position position="1"/>
    </location>
</feature>
<organism evidence="1 2">
    <name type="scientific">Puccinia striiformis f. sp. tritici</name>
    <dbReference type="NCBI Taxonomy" id="168172"/>
    <lineage>
        <taxon>Eukaryota</taxon>
        <taxon>Fungi</taxon>
        <taxon>Dikarya</taxon>
        <taxon>Basidiomycota</taxon>
        <taxon>Pucciniomycotina</taxon>
        <taxon>Pucciniomycetes</taxon>
        <taxon>Pucciniales</taxon>
        <taxon>Pucciniaceae</taxon>
        <taxon>Puccinia</taxon>
    </lineage>
</organism>
<evidence type="ECO:0000313" key="2">
    <source>
        <dbReference type="Proteomes" id="UP001060170"/>
    </source>
</evidence>
<protein>
    <submittedName>
        <fullName evidence="1">Uncharacterized protein</fullName>
    </submittedName>
</protein>
<keyword evidence="2" id="KW-1185">Reference proteome</keyword>
<reference evidence="1 2" key="3">
    <citation type="journal article" date="2022" name="Microbiol. Spectr.">
        <title>Folding features and dynamics of 3D genome architecture in plant fungal pathogens.</title>
        <authorList>
            <person name="Xia C."/>
        </authorList>
    </citation>
    <scope>NUCLEOTIDE SEQUENCE [LARGE SCALE GENOMIC DNA]</scope>
    <source>
        <strain evidence="1 2">93-210</strain>
    </source>
</reference>
<dbReference type="Proteomes" id="UP001060170">
    <property type="component" value="Chromosome 4"/>
</dbReference>
<evidence type="ECO:0000313" key="1">
    <source>
        <dbReference type="EMBL" id="KAI7956611.1"/>
    </source>
</evidence>
<gene>
    <name evidence="1" type="ORF">MJO28_003706</name>
</gene>